<dbReference type="STRING" id="13616.ENSMODP00000031203"/>
<reference evidence="2" key="3">
    <citation type="submission" date="2025-09" db="UniProtKB">
        <authorList>
            <consortium name="Ensembl"/>
        </authorList>
    </citation>
    <scope>IDENTIFICATION</scope>
</reference>
<accession>F6RC38</accession>
<name>F6RC38_MONDO</name>
<organism evidence="2 3">
    <name type="scientific">Monodelphis domestica</name>
    <name type="common">Gray short-tailed opossum</name>
    <dbReference type="NCBI Taxonomy" id="13616"/>
    <lineage>
        <taxon>Eukaryota</taxon>
        <taxon>Metazoa</taxon>
        <taxon>Chordata</taxon>
        <taxon>Craniata</taxon>
        <taxon>Vertebrata</taxon>
        <taxon>Euteleostomi</taxon>
        <taxon>Mammalia</taxon>
        <taxon>Metatheria</taxon>
        <taxon>Didelphimorphia</taxon>
        <taxon>Didelphidae</taxon>
        <taxon>Monodelphis</taxon>
    </lineage>
</organism>
<sequence>MVSGAVYTILGPRKSPLWASGRPAPPGPFQRVAGSEATSLLSWAQISRTPGVTPLGPGHVFAGAPALPETRAVTKTEAPGIQANQTQPPEDPSQGEKKLLPPAQGPFFYIGGTNGAVLISSYCRNKGWQRIHDNRREDYKLKWCETKCRDTYYSFREGEQLLYQIPNNKLLTTKIGLLNALREYARVVNKINKSPTAAHIK</sequence>
<dbReference type="HOGENOM" id="CLU_022993_1_0_1"/>
<dbReference type="InParanoid" id="F6RC38"/>
<feature type="region of interest" description="Disordered" evidence="1">
    <location>
        <begin position="79"/>
        <end position="98"/>
    </location>
</feature>
<evidence type="ECO:0000313" key="2">
    <source>
        <dbReference type="Ensembl" id="ENSMODP00000031203.3"/>
    </source>
</evidence>
<evidence type="ECO:0000256" key="1">
    <source>
        <dbReference type="SAM" id="MobiDB-lite"/>
    </source>
</evidence>
<dbReference type="GeneTree" id="ENSGT00940000160919"/>
<dbReference type="Proteomes" id="UP000002280">
    <property type="component" value="Chromosome 4"/>
</dbReference>
<dbReference type="AlphaFoldDB" id="F6RC38"/>
<dbReference type="InterPro" id="IPR027752">
    <property type="entry name" value="TTLL10"/>
</dbReference>
<dbReference type="Ensembl" id="ENSMODT00000032772.3">
    <property type="protein sequence ID" value="ENSMODP00000031203.3"/>
    <property type="gene ID" value="ENSMODG00000016438.4"/>
</dbReference>
<evidence type="ECO:0000313" key="3">
    <source>
        <dbReference type="Proteomes" id="UP000002280"/>
    </source>
</evidence>
<protein>
    <submittedName>
        <fullName evidence="2">Uncharacterized protein</fullName>
    </submittedName>
</protein>
<reference evidence="2 3" key="1">
    <citation type="journal article" date="2007" name="Nature">
        <title>Genome of the marsupial Monodelphis domestica reveals innovation in non-coding sequences.</title>
        <authorList>
            <person name="Mikkelsen T.S."/>
            <person name="Wakefield M.J."/>
            <person name="Aken B."/>
            <person name="Amemiya C.T."/>
            <person name="Chang J.L."/>
            <person name="Duke S."/>
            <person name="Garber M."/>
            <person name="Gentles A.J."/>
            <person name="Goodstadt L."/>
            <person name="Heger A."/>
            <person name="Jurka J."/>
            <person name="Kamal M."/>
            <person name="Mauceli E."/>
            <person name="Searle S.M."/>
            <person name="Sharpe T."/>
            <person name="Baker M.L."/>
            <person name="Batzer M.A."/>
            <person name="Benos P.V."/>
            <person name="Belov K."/>
            <person name="Clamp M."/>
            <person name="Cook A."/>
            <person name="Cuff J."/>
            <person name="Das R."/>
            <person name="Davidow L."/>
            <person name="Deakin J.E."/>
            <person name="Fazzari M.J."/>
            <person name="Glass J.L."/>
            <person name="Grabherr M."/>
            <person name="Greally J.M."/>
            <person name="Gu W."/>
            <person name="Hore T.A."/>
            <person name="Huttley G.A."/>
            <person name="Kleber M."/>
            <person name="Jirtle R.L."/>
            <person name="Koina E."/>
            <person name="Lee J.T."/>
            <person name="Mahony S."/>
            <person name="Marra M.A."/>
            <person name="Miller R.D."/>
            <person name="Nicholls R.D."/>
            <person name="Oda M."/>
            <person name="Papenfuss A.T."/>
            <person name="Parra Z.E."/>
            <person name="Pollock D.D."/>
            <person name="Ray D.A."/>
            <person name="Schein J.E."/>
            <person name="Speed T.P."/>
            <person name="Thompson K."/>
            <person name="VandeBerg J.L."/>
            <person name="Wade C.M."/>
            <person name="Walker J.A."/>
            <person name="Waters P.D."/>
            <person name="Webber C."/>
            <person name="Weidman J.R."/>
            <person name="Xie X."/>
            <person name="Zody M.C."/>
            <person name="Baldwin J."/>
            <person name="Abdouelleil A."/>
            <person name="Abdulkadir J."/>
            <person name="Abebe A."/>
            <person name="Abera B."/>
            <person name="Abreu J."/>
            <person name="Acer S.C."/>
            <person name="Aftuck L."/>
            <person name="Alexander A."/>
            <person name="An P."/>
            <person name="Anderson E."/>
            <person name="Anderson S."/>
            <person name="Arachi H."/>
            <person name="Azer M."/>
            <person name="Bachantsang P."/>
            <person name="Barry A."/>
            <person name="Bayul T."/>
            <person name="Berlin A."/>
            <person name="Bessette D."/>
            <person name="Bloom T."/>
            <person name="Bloom T."/>
            <person name="Boguslavskiy L."/>
            <person name="Bonnet C."/>
            <person name="Boukhgalter B."/>
            <person name="Bourzgui I."/>
            <person name="Brown A."/>
            <person name="Cahill P."/>
            <person name="Channer S."/>
            <person name="Cheshatsang Y."/>
            <person name="Chuda L."/>
            <person name="Citroen M."/>
            <person name="Collymore A."/>
            <person name="Cooke P."/>
            <person name="Costello M."/>
            <person name="D'Aco K."/>
            <person name="Daza R."/>
            <person name="De Haan G."/>
            <person name="DeGray S."/>
            <person name="DeMaso C."/>
            <person name="Dhargay N."/>
            <person name="Dooley K."/>
            <person name="Dooley E."/>
            <person name="Doricent M."/>
            <person name="Dorje P."/>
            <person name="Dorjee K."/>
            <person name="Dupes A."/>
            <person name="Elong R."/>
            <person name="Falk J."/>
            <person name="Farina A."/>
            <person name="Faro S."/>
            <person name="Ferguson D."/>
            <person name="Fisher S."/>
            <person name="Foley C.D."/>
            <person name="Franke A."/>
            <person name="Friedrich D."/>
            <person name="Gadbois L."/>
            <person name="Gearin G."/>
            <person name="Gearin C.R."/>
            <person name="Giannoukos G."/>
            <person name="Goode T."/>
            <person name="Graham J."/>
            <person name="Grandbois E."/>
            <person name="Grewal S."/>
            <person name="Gyaltsen K."/>
            <person name="Hafez N."/>
            <person name="Hagos B."/>
            <person name="Hall J."/>
            <person name="Henson C."/>
            <person name="Hollinger A."/>
            <person name="Honan T."/>
            <person name="Huard M.D."/>
            <person name="Hughes L."/>
            <person name="Hurhula B."/>
            <person name="Husby M.E."/>
            <person name="Kamat A."/>
            <person name="Kanga B."/>
            <person name="Kashin S."/>
            <person name="Khazanovich D."/>
            <person name="Kisner P."/>
            <person name="Lance K."/>
            <person name="Lara M."/>
            <person name="Lee W."/>
            <person name="Lennon N."/>
            <person name="Letendre F."/>
            <person name="LeVine R."/>
            <person name="Lipovsky A."/>
            <person name="Liu X."/>
            <person name="Liu J."/>
            <person name="Liu S."/>
            <person name="Lokyitsang T."/>
            <person name="Lokyitsang Y."/>
            <person name="Lubonja R."/>
            <person name="Lui A."/>
            <person name="MacDonald P."/>
            <person name="Magnisalis V."/>
            <person name="Maru K."/>
            <person name="Matthews C."/>
            <person name="McCusker W."/>
            <person name="McDonough S."/>
            <person name="Mehta T."/>
            <person name="Meldrim J."/>
            <person name="Meneus L."/>
            <person name="Mihai O."/>
            <person name="Mihalev A."/>
            <person name="Mihova T."/>
            <person name="Mittelman R."/>
            <person name="Mlenga V."/>
            <person name="Montmayeur A."/>
            <person name="Mulrain L."/>
            <person name="Navidi A."/>
            <person name="Naylor J."/>
            <person name="Negash T."/>
            <person name="Nguyen T."/>
            <person name="Nguyen N."/>
            <person name="Nicol R."/>
            <person name="Norbu C."/>
            <person name="Norbu N."/>
            <person name="Novod N."/>
            <person name="O'Neill B."/>
            <person name="Osman S."/>
            <person name="Markiewicz E."/>
            <person name="Oyono O.L."/>
            <person name="Patti C."/>
            <person name="Phunkhang P."/>
            <person name="Pierre F."/>
            <person name="Priest M."/>
            <person name="Raghuraman S."/>
            <person name="Rege F."/>
            <person name="Reyes R."/>
            <person name="Rise C."/>
            <person name="Rogov P."/>
            <person name="Ross K."/>
            <person name="Ryan E."/>
            <person name="Settipalli S."/>
            <person name="Shea T."/>
            <person name="Sherpa N."/>
            <person name="Shi L."/>
            <person name="Shih D."/>
            <person name="Sparrow T."/>
            <person name="Spaulding J."/>
            <person name="Stalker J."/>
            <person name="Stange-Thomann N."/>
            <person name="Stavropoulos S."/>
            <person name="Stone C."/>
            <person name="Strader C."/>
            <person name="Tesfaye S."/>
            <person name="Thomson T."/>
            <person name="Thoulutsang Y."/>
            <person name="Thoulutsang D."/>
            <person name="Topham K."/>
            <person name="Topping I."/>
            <person name="Tsamla T."/>
            <person name="Vassiliev H."/>
            <person name="Vo A."/>
            <person name="Wangchuk T."/>
            <person name="Wangdi T."/>
            <person name="Weiand M."/>
            <person name="Wilkinson J."/>
            <person name="Wilson A."/>
            <person name="Yadav S."/>
            <person name="Young G."/>
            <person name="Yu Q."/>
            <person name="Zembek L."/>
            <person name="Zhong D."/>
            <person name="Zimmer A."/>
            <person name="Zwirko Z."/>
            <person name="Jaffe D.B."/>
            <person name="Alvarez P."/>
            <person name="Brockman W."/>
            <person name="Butler J."/>
            <person name="Chin C."/>
            <person name="Gnerre S."/>
            <person name="MacCallum I."/>
            <person name="Graves J.A."/>
            <person name="Ponting C.P."/>
            <person name="Breen M."/>
            <person name="Samollow P.B."/>
            <person name="Lander E.S."/>
            <person name="Lindblad-Toh K."/>
        </authorList>
    </citation>
    <scope>NUCLEOTIDE SEQUENCE [LARGE SCALE GENOMIC DNA]</scope>
</reference>
<dbReference type="PANTHER" id="PTHR46810:SF1">
    <property type="entry name" value="INACTIVE POLYGLYCYLASE TTLL10"/>
    <property type="match status" value="1"/>
</dbReference>
<proteinExistence type="predicted"/>
<dbReference type="eggNOG" id="KOG2157">
    <property type="taxonomic scope" value="Eukaryota"/>
</dbReference>
<reference evidence="2" key="2">
    <citation type="submission" date="2025-08" db="UniProtKB">
        <authorList>
            <consortium name="Ensembl"/>
        </authorList>
    </citation>
    <scope>IDENTIFICATION</scope>
</reference>
<keyword evidence="3" id="KW-1185">Reference proteome</keyword>
<dbReference type="Bgee" id="ENSMODG00000016438">
    <property type="expression patterns" value="Expressed in spermatid and 11 other cell types or tissues"/>
</dbReference>
<dbReference type="PANTHER" id="PTHR46810">
    <property type="entry name" value="INACTIVE POLYGLYCYLASE TTLL10"/>
    <property type="match status" value="1"/>
</dbReference>